<evidence type="ECO:0000256" key="5">
    <source>
        <dbReference type="ARBA" id="ARBA00022741"/>
    </source>
</evidence>
<evidence type="ECO:0000256" key="1">
    <source>
        <dbReference type="ARBA" id="ARBA00012513"/>
    </source>
</evidence>
<keyword evidence="3" id="KW-0808">Transferase</keyword>
<reference evidence="15 16" key="1">
    <citation type="journal article" date="2021" name="bioRxiv">
        <title>The Gossypium anomalum genome as a resource for cotton improvement and evolutionary analysis of hybrid incompatibility.</title>
        <authorList>
            <person name="Grover C.E."/>
            <person name="Yuan D."/>
            <person name="Arick M.A."/>
            <person name="Miller E.R."/>
            <person name="Hu G."/>
            <person name="Peterson D.G."/>
            <person name="Wendel J.F."/>
            <person name="Udall J.A."/>
        </authorList>
    </citation>
    <scope>NUCLEOTIDE SEQUENCE [LARGE SCALE GENOMIC DNA]</scope>
    <source>
        <strain evidence="15">JFW-Udall</strain>
        <tissue evidence="15">Leaf</tissue>
    </source>
</reference>
<evidence type="ECO:0000259" key="14">
    <source>
        <dbReference type="PROSITE" id="PS50011"/>
    </source>
</evidence>
<comment type="caution">
    <text evidence="15">The sequence shown here is derived from an EMBL/GenBank/DDBJ whole genome shotgun (WGS) entry which is preliminary data.</text>
</comment>
<feature type="domain" description="Protein kinase" evidence="14">
    <location>
        <begin position="776"/>
        <end position="1053"/>
    </location>
</feature>
<evidence type="ECO:0000256" key="3">
    <source>
        <dbReference type="ARBA" id="ARBA00022679"/>
    </source>
</evidence>
<dbReference type="PROSITE" id="PS00107">
    <property type="entry name" value="PROTEIN_KINASE_ATP"/>
    <property type="match status" value="1"/>
</dbReference>
<dbReference type="InterPro" id="IPR011990">
    <property type="entry name" value="TPR-like_helical_dom_sf"/>
</dbReference>
<sequence>MHSKCRTPLIYTVHFKRQLSSSPTLPRETTQLRALKLKPNPSLSLSTLGNTVSALHPGSTGFYPHALKISAKLGLLKEGKQLHSRMIKLGFNNLVPLQTQMLNLYVKCKQFSDAEKLFDQMRVRNLVTWNTMICKSNLCLGFSYFKKMLINKVGFDHITLNTLLHASSEVKGVVFGRELHCFIVKCGFLYDSFVSSALVHLYGECGLVEEARWVFDQVFCRDLVLWNVMVSCYALNSLTKEAFVVFDLMKKEGVKGDGYTFCSLLKSCCIWGFYELGRQVHGLIIKLCFDLDVPVASALVDMYITNGNLYDAQKAFDGMTARNVVSWNTLIVGYAQRGDMEKVMELLREMRLQNFCPDELTMASIFQSCGVSSSSAELLQVHTYVIKNGFESFLSVTNALIHAYSKCGNIDGALQYFVSVSEPDLVTWTSIIGAYSLLGHSKGSVIAFEKMLVAGVKPDQIAFLAILSACSHGGLVNEGLHYFNIMMNDYRIIPDSKHYTCLVDLLGRAGLLNEAFSFITSHPVACTPDTLGAFIGACSIHGNITLAKWAAEKLVVLKPYKPVNYTLISNIYASKGRWLDVERVRKMMTDCCDYKIPGCSWVKDLPALTESACPINPECGVQMARGVPEELYGLHAENEVPTSSSRSRNPSSGIRSTPDRSAYSPSFSSYTASTASRSGRNPVKVAARSIAGAFVACFTPPETDDSNNLKVSNEFGAPSGMPVSRFSLNDDDVVAASETSRMRGPNRGIYSNSTKERAPGSMKFTIEEIFKATRNFSPAFKIGQGGFGTVYKGKLDDGTLVAIKRAKKSVYDNHLGVEFQSEVTTLAQVEHLNLVRFYGYLEHGDERVVVVEYVPNGTLREHLDGVNGKELDFASRLDIAIDVAHAITYLHMYTDHPIIHRDIKSSNILLTEKLRAKVTDFGFARLAADTDSGATHVSTQVKGTAGYLDPEYLRTYQLTEKSDVYSFGVLLVELVTGRRPIEPKREIKERITPKWAMKKFTDGDAISTLDPRLELTAGINVALEKILELALQCLAPRRQSRPSMRRCGEVLWSIRKDFREQSALDFRSLSSNSQRSASVKEQ</sequence>
<evidence type="ECO:0000256" key="12">
    <source>
        <dbReference type="PROSITE-ProRule" id="PRU10141"/>
    </source>
</evidence>
<feature type="repeat" description="PPR" evidence="11">
    <location>
        <begin position="222"/>
        <end position="256"/>
    </location>
</feature>
<evidence type="ECO:0000256" key="2">
    <source>
        <dbReference type="ARBA" id="ARBA00022527"/>
    </source>
</evidence>
<dbReference type="EMBL" id="JAHUZN010000011">
    <property type="protein sequence ID" value="KAG8477439.1"/>
    <property type="molecule type" value="Genomic_DNA"/>
</dbReference>
<feature type="compositionally biased region" description="Low complexity" evidence="13">
    <location>
        <begin position="643"/>
        <end position="656"/>
    </location>
</feature>
<evidence type="ECO:0000256" key="13">
    <source>
        <dbReference type="SAM" id="MobiDB-lite"/>
    </source>
</evidence>
<dbReference type="Proteomes" id="UP000701853">
    <property type="component" value="Chromosome 11"/>
</dbReference>
<evidence type="ECO:0000256" key="6">
    <source>
        <dbReference type="ARBA" id="ARBA00022777"/>
    </source>
</evidence>
<dbReference type="PROSITE" id="PS00108">
    <property type="entry name" value="PROTEIN_KINASE_ST"/>
    <property type="match status" value="1"/>
</dbReference>
<dbReference type="Pfam" id="PF20431">
    <property type="entry name" value="E_motif"/>
    <property type="match status" value="1"/>
</dbReference>
<evidence type="ECO:0000256" key="10">
    <source>
        <dbReference type="ARBA" id="ARBA00066160"/>
    </source>
</evidence>
<dbReference type="GO" id="GO:0003729">
    <property type="term" value="F:mRNA binding"/>
    <property type="evidence" value="ECO:0007669"/>
    <property type="project" value="UniProtKB-ARBA"/>
</dbReference>
<keyword evidence="6" id="KW-0418">Kinase</keyword>
<keyword evidence="16" id="KW-1185">Reference proteome</keyword>
<evidence type="ECO:0000256" key="7">
    <source>
        <dbReference type="ARBA" id="ARBA00022840"/>
    </source>
</evidence>
<dbReference type="GO" id="GO:0005524">
    <property type="term" value="F:ATP binding"/>
    <property type="evidence" value="ECO:0007669"/>
    <property type="project" value="UniProtKB-UniRule"/>
</dbReference>
<dbReference type="FunFam" id="1.10.510.10:FF:000300">
    <property type="entry name" value="Calmodulin-binding receptor-like cytoplasmic kinase 3"/>
    <property type="match status" value="1"/>
</dbReference>
<dbReference type="PROSITE" id="PS51375">
    <property type="entry name" value="PPR"/>
    <property type="match status" value="3"/>
</dbReference>
<dbReference type="InterPro" id="IPR046848">
    <property type="entry name" value="E_motif"/>
</dbReference>
<evidence type="ECO:0000313" key="15">
    <source>
        <dbReference type="EMBL" id="KAG8477439.1"/>
    </source>
</evidence>
<dbReference type="InterPro" id="IPR008271">
    <property type="entry name" value="Ser/Thr_kinase_AS"/>
</dbReference>
<accession>A0A8J5YX45</accession>
<proteinExistence type="predicted"/>
<keyword evidence="4" id="KW-0677">Repeat</keyword>
<evidence type="ECO:0000256" key="11">
    <source>
        <dbReference type="PROSITE-ProRule" id="PRU00708"/>
    </source>
</evidence>
<dbReference type="Pfam" id="PF13041">
    <property type="entry name" value="PPR_2"/>
    <property type="match status" value="2"/>
</dbReference>
<keyword evidence="2" id="KW-0723">Serine/threonine-protein kinase</keyword>
<dbReference type="Pfam" id="PF01535">
    <property type="entry name" value="PPR"/>
    <property type="match status" value="5"/>
</dbReference>
<dbReference type="AlphaFoldDB" id="A0A8J5YX45"/>
<feature type="repeat" description="PPR" evidence="11">
    <location>
        <begin position="424"/>
        <end position="458"/>
    </location>
</feature>
<name>A0A8J5YX45_9ROSI</name>
<dbReference type="Gene3D" id="1.10.510.10">
    <property type="entry name" value="Transferase(Phosphotransferase) domain 1"/>
    <property type="match status" value="1"/>
</dbReference>
<gene>
    <name evidence="15" type="ORF">CXB51_030148</name>
</gene>
<protein>
    <recommendedName>
        <fullName evidence="1">non-specific serine/threonine protein kinase</fullName>
        <ecNumber evidence="1">2.7.11.1</ecNumber>
    </recommendedName>
</protein>
<dbReference type="SUPFAM" id="SSF56112">
    <property type="entry name" value="Protein kinase-like (PK-like)"/>
    <property type="match status" value="1"/>
</dbReference>
<comment type="catalytic activity">
    <reaction evidence="8">
        <text>L-threonyl-[protein] + ATP = O-phospho-L-threonyl-[protein] + ADP + H(+)</text>
        <dbReference type="Rhea" id="RHEA:46608"/>
        <dbReference type="Rhea" id="RHEA-COMP:11060"/>
        <dbReference type="Rhea" id="RHEA-COMP:11605"/>
        <dbReference type="ChEBI" id="CHEBI:15378"/>
        <dbReference type="ChEBI" id="CHEBI:30013"/>
        <dbReference type="ChEBI" id="CHEBI:30616"/>
        <dbReference type="ChEBI" id="CHEBI:61977"/>
        <dbReference type="ChEBI" id="CHEBI:456216"/>
        <dbReference type="EC" id="2.7.11.1"/>
    </reaction>
</comment>
<dbReference type="FunFam" id="3.30.200.20:FF:001335">
    <property type="entry name" value="Calmodulin-binding receptor-like cytoplasmic kinase 2"/>
    <property type="match status" value="1"/>
</dbReference>
<feature type="region of interest" description="Disordered" evidence="13">
    <location>
        <begin position="636"/>
        <end position="681"/>
    </location>
</feature>
<organism evidence="15 16">
    <name type="scientific">Gossypium anomalum</name>
    <dbReference type="NCBI Taxonomy" id="47600"/>
    <lineage>
        <taxon>Eukaryota</taxon>
        <taxon>Viridiplantae</taxon>
        <taxon>Streptophyta</taxon>
        <taxon>Embryophyta</taxon>
        <taxon>Tracheophyta</taxon>
        <taxon>Spermatophyta</taxon>
        <taxon>Magnoliopsida</taxon>
        <taxon>eudicotyledons</taxon>
        <taxon>Gunneridae</taxon>
        <taxon>Pentapetalae</taxon>
        <taxon>rosids</taxon>
        <taxon>malvids</taxon>
        <taxon>Malvales</taxon>
        <taxon>Malvaceae</taxon>
        <taxon>Malvoideae</taxon>
        <taxon>Gossypium</taxon>
    </lineage>
</organism>
<evidence type="ECO:0000256" key="8">
    <source>
        <dbReference type="ARBA" id="ARBA00047899"/>
    </source>
</evidence>
<evidence type="ECO:0000256" key="4">
    <source>
        <dbReference type="ARBA" id="ARBA00022737"/>
    </source>
</evidence>
<evidence type="ECO:0000256" key="9">
    <source>
        <dbReference type="ARBA" id="ARBA00048679"/>
    </source>
</evidence>
<comment type="subunit">
    <text evidence="10">Interacts with calmodulin (CaM) in a Ca(2+)-dependent manner.</text>
</comment>
<feature type="repeat" description="PPR" evidence="11">
    <location>
        <begin position="323"/>
        <end position="357"/>
    </location>
</feature>
<dbReference type="Gene3D" id="3.30.200.20">
    <property type="entry name" value="Phosphorylase Kinase, domain 1"/>
    <property type="match status" value="1"/>
</dbReference>
<dbReference type="PANTHER" id="PTHR24015:SF398">
    <property type="entry name" value="OS07G0259400 PROTEIN"/>
    <property type="match status" value="1"/>
</dbReference>
<dbReference type="Gene3D" id="1.25.40.10">
    <property type="entry name" value="Tetratricopeptide repeat domain"/>
    <property type="match status" value="4"/>
</dbReference>
<dbReference type="NCBIfam" id="TIGR00756">
    <property type="entry name" value="PPR"/>
    <property type="match status" value="3"/>
</dbReference>
<keyword evidence="7 12" id="KW-0067">ATP-binding</keyword>
<dbReference type="Pfam" id="PF00069">
    <property type="entry name" value="Pkinase"/>
    <property type="match status" value="1"/>
</dbReference>
<dbReference type="InterPro" id="IPR000719">
    <property type="entry name" value="Prot_kinase_dom"/>
</dbReference>
<dbReference type="EC" id="2.7.11.1" evidence="1"/>
<dbReference type="OrthoDB" id="1851890at2759"/>
<comment type="catalytic activity">
    <reaction evidence="9">
        <text>L-seryl-[protein] + ATP = O-phospho-L-seryl-[protein] + ADP + H(+)</text>
        <dbReference type="Rhea" id="RHEA:17989"/>
        <dbReference type="Rhea" id="RHEA-COMP:9863"/>
        <dbReference type="Rhea" id="RHEA-COMP:11604"/>
        <dbReference type="ChEBI" id="CHEBI:15378"/>
        <dbReference type="ChEBI" id="CHEBI:29999"/>
        <dbReference type="ChEBI" id="CHEBI:30616"/>
        <dbReference type="ChEBI" id="CHEBI:83421"/>
        <dbReference type="ChEBI" id="CHEBI:456216"/>
        <dbReference type="EC" id="2.7.11.1"/>
    </reaction>
</comment>
<dbReference type="GO" id="GO:0004674">
    <property type="term" value="F:protein serine/threonine kinase activity"/>
    <property type="evidence" value="ECO:0007669"/>
    <property type="project" value="UniProtKB-KW"/>
</dbReference>
<dbReference type="PROSITE" id="PS50011">
    <property type="entry name" value="PROTEIN_KINASE_DOM"/>
    <property type="match status" value="1"/>
</dbReference>
<feature type="compositionally biased region" description="Polar residues" evidence="13">
    <location>
        <begin position="663"/>
        <end position="679"/>
    </location>
</feature>
<dbReference type="PANTHER" id="PTHR24015">
    <property type="entry name" value="OS07G0578800 PROTEIN-RELATED"/>
    <property type="match status" value="1"/>
</dbReference>
<dbReference type="InterPro" id="IPR011009">
    <property type="entry name" value="Kinase-like_dom_sf"/>
</dbReference>
<feature type="binding site" evidence="12">
    <location>
        <position position="808"/>
    </location>
    <ligand>
        <name>ATP</name>
        <dbReference type="ChEBI" id="CHEBI:30616"/>
    </ligand>
</feature>
<dbReference type="InterPro" id="IPR002885">
    <property type="entry name" value="PPR_rpt"/>
</dbReference>
<dbReference type="CDD" id="cd14066">
    <property type="entry name" value="STKc_IRAK"/>
    <property type="match status" value="1"/>
</dbReference>
<keyword evidence="5 12" id="KW-0547">Nucleotide-binding</keyword>
<dbReference type="FunFam" id="1.25.40.10:FF:000073">
    <property type="entry name" value="Pentatricopeptide repeat-containing protein chloroplastic"/>
    <property type="match status" value="2"/>
</dbReference>
<dbReference type="GO" id="GO:0009451">
    <property type="term" value="P:RNA modification"/>
    <property type="evidence" value="ECO:0007669"/>
    <property type="project" value="InterPro"/>
</dbReference>
<dbReference type="InterPro" id="IPR017441">
    <property type="entry name" value="Protein_kinase_ATP_BS"/>
</dbReference>
<dbReference type="FunFam" id="1.25.40.10:FF:000090">
    <property type="entry name" value="Pentatricopeptide repeat-containing protein, chloroplastic"/>
    <property type="match status" value="1"/>
</dbReference>
<dbReference type="SMART" id="SM00220">
    <property type="entry name" value="S_TKc"/>
    <property type="match status" value="1"/>
</dbReference>
<evidence type="ECO:0000313" key="16">
    <source>
        <dbReference type="Proteomes" id="UP000701853"/>
    </source>
</evidence>
<dbReference type="InterPro" id="IPR046960">
    <property type="entry name" value="PPR_At4g14850-like_plant"/>
</dbReference>